<dbReference type="OrthoDB" id="8029976at2759"/>
<name>A0A9Q3GRG9_9BASI</name>
<evidence type="ECO:0000256" key="6">
    <source>
        <dbReference type="ARBA" id="ARBA00022842"/>
    </source>
</evidence>
<keyword evidence="13" id="KW-1185">Reference proteome</keyword>
<dbReference type="InterPro" id="IPR039537">
    <property type="entry name" value="Retrotran_Ty1/copia-like"/>
</dbReference>
<dbReference type="PANTHER" id="PTHR42648">
    <property type="entry name" value="TRANSPOSASE, PUTATIVE-RELATED"/>
    <property type="match status" value="1"/>
</dbReference>
<keyword evidence="9" id="KW-0239">DNA-directed DNA polymerase</keyword>
<keyword evidence="3" id="KW-0479">Metal-binding</keyword>
<dbReference type="PANTHER" id="PTHR42648:SF11">
    <property type="entry name" value="TRANSPOSON TY4-P GAG-POL POLYPROTEIN"/>
    <property type="match status" value="1"/>
</dbReference>
<comment type="caution">
    <text evidence="12">The sequence shown here is derived from an EMBL/GenBank/DDBJ whole genome shotgun (WGS) entry which is preliminary data.</text>
</comment>
<dbReference type="GO" id="GO:0015074">
    <property type="term" value="P:DNA integration"/>
    <property type="evidence" value="ECO:0007669"/>
    <property type="project" value="UniProtKB-KW"/>
</dbReference>
<dbReference type="EMBL" id="AVOT02004489">
    <property type="protein sequence ID" value="MBW0476502.1"/>
    <property type="molecule type" value="Genomic_DNA"/>
</dbReference>
<dbReference type="Proteomes" id="UP000765509">
    <property type="component" value="Unassembled WGS sequence"/>
</dbReference>
<keyword evidence="10" id="KW-0233">DNA recombination</keyword>
<gene>
    <name evidence="12" type="ORF">O181_016217</name>
</gene>
<keyword evidence="6" id="KW-0460">Magnesium</keyword>
<keyword evidence="9" id="KW-0808">Transferase</keyword>
<evidence type="ECO:0000256" key="1">
    <source>
        <dbReference type="ARBA" id="ARBA00022695"/>
    </source>
</evidence>
<dbReference type="AlphaFoldDB" id="A0A9Q3GRG9"/>
<keyword evidence="8" id="KW-0695">RNA-directed DNA polymerase</keyword>
<evidence type="ECO:0000256" key="5">
    <source>
        <dbReference type="ARBA" id="ARBA00022801"/>
    </source>
</evidence>
<evidence type="ECO:0000313" key="13">
    <source>
        <dbReference type="Proteomes" id="UP000765509"/>
    </source>
</evidence>
<dbReference type="GO" id="GO:0016787">
    <property type="term" value="F:hydrolase activity"/>
    <property type="evidence" value="ECO:0007669"/>
    <property type="project" value="UniProtKB-KW"/>
</dbReference>
<evidence type="ECO:0000256" key="10">
    <source>
        <dbReference type="ARBA" id="ARBA00023172"/>
    </source>
</evidence>
<organism evidence="12 13">
    <name type="scientific">Austropuccinia psidii MF-1</name>
    <dbReference type="NCBI Taxonomy" id="1389203"/>
    <lineage>
        <taxon>Eukaryota</taxon>
        <taxon>Fungi</taxon>
        <taxon>Dikarya</taxon>
        <taxon>Basidiomycota</taxon>
        <taxon>Pucciniomycotina</taxon>
        <taxon>Pucciniomycetes</taxon>
        <taxon>Pucciniales</taxon>
        <taxon>Sphaerophragmiaceae</taxon>
        <taxon>Austropuccinia</taxon>
    </lineage>
</organism>
<dbReference type="InterPro" id="IPR057670">
    <property type="entry name" value="SH3_retrovirus"/>
</dbReference>
<keyword evidence="1" id="KW-0548">Nucleotidyltransferase</keyword>
<dbReference type="GO" id="GO:0004519">
    <property type="term" value="F:endonuclease activity"/>
    <property type="evidence" value="ECO:0007669"/>
    <property type="project" value="UniProtKB-KW"/>
</dbReference>
<dbReference type="InterPro" id="IPR036397">
    <property type="entry name" value="RNaseH_sf"/>
</dbReference>
<protein>
    <recommendedName>
        <fullName evidence="11">Retroviral polymerase SH3-like domain-containing protein</fullName>
    </recommendedName>
</protein>
<keyword evidence="2" id="KW-0540">Nuclease</keyword>
<dbReference type="SUPFAM" id="SSF53098">
    <property type="entry name" value="Ribonuclease H-like"/>
    <property type="match status" value="1"/>
</dbReference>
<evidence type="ECO:0000256" key="8">
    <source>
        <dbReference type="ARBA" id="ARBA00022918"/>
    </source>
</evidence>
<evidence type="ECO:0000256" key="3">
    <source>
        <dbReference type="ARBA" id="ARBA00022723"/>
    </source>
</evidence>
<evidence type="ECO:0000313" key="12">
    <source>
        <dbReference type="EMBL" id="MBW0476502.1"/>
    </source>
</evidence>
<evidence type="ECO:0000259" key="11">
    <source>
        <dbReference type="Pfam" id="PF25597"/>
    </source>
</evidence>
<reference evidence="12" key="1">
    <citation type="submission" date="2021-03" db="EMBL/GenBank/DDBJ databases">
        <title>Draft genome sequence of rust myrtle Austropuccinia psidii MF-1, a brazilian biotype.</title>
        <authorList>
            <person name="Quecine M.C."/>
            <person name="Pachon D.M.R."/>
            <person name="Bonatelli M.L."/>
            <person name="Correr F.H."/>
            <person name="Franceschini L.M."/>
            <person name="Leite T.F."/>
            <person name="Margarido G.R.A."/>
            <person name="Almeida C.A."/>
            <person name="Ferrarezi J.A."/>
            <person name="Labate C.A."/>
        </authorList>
    </citation>
    <scope>NUCLEOTIDE SEQUENCE</scope>
    <source>
        <strain evidence="12">MF-1</strain>
    </source>
</reference>
<dbReference type="GO" id="GO:0003676">
    <property type="term" value="F:nucleic acid binding"/>
    <property type="evidence" value="ECO:0007669"/>
    <property type="project" value="InterPro"/>
</dbReference>
<dbReference type="Pfam" id="PF25597">
    <property type="entry name" value="SH3_retrovirus"/>
    <property type="match status" value="1"/>
</dbReference>
<keyword evidence="7" id="KW-0229">DNA integration</keyword>
<dbReference type="GO" id="GO:0003964">
    <property type="term" value="F:RNA-directed DNA polymerase activity"/>
    <property type="evidence" value="ECO:0007669"/>
    <property type="project" value="UniProtKB-KW"/>
</dbReference>
<dbReference type="GO" id="GO:0046872">
    <property type="term" value="F:metal ion binding"/>
    <property type="evidence" value="ECO:0007669"/>
    <property type="project" value="UniProtKB-KW"/>
</dbReference>
<dbReference type="Gene3D" id="3.30.420.10">
    <property type="entry name" value="Ribonuclease H-like superfamily/Ribonuclease H"/>
    <property type="match status" value="1"/>
</dbReference>
<proteinExistence type="predicted"/>
<keyword evidence="4" id="KW-0255">Endonuclease</keyword>
<evidence type="ECO:0000256" key="9">
    <source>
        <dbReference type="ARBA" id="ARBA00022932"/>
    </source>
</evidence>
<evidence type="ECO:0000256" key="4">
    <source>
        <dbReference type="ARBA" id="ARBA00022759"/>
    </source>
</evidence>
<dbReference type="GO" id="GO:0006310">
    <property type="term" value="P:DNA recombination"/>
    <property type="evidence" value="ECO:0007669"/>
    <property type="project" value="UniProtKB-KW"/>
</dbReference>
<keyword evidence="5" id="KW-0378">Hydrolase</keyword>
<evidence type="ECO:0000256" key="2">
    <source>
        <dbReference type="ARBA" id="ARBA00022722"/>
    </source>
</evidence>
<sequence>MRNQIIVDCGATHHMFNSPKFFPNSFEEIESKVSTGDLQSNLLAHGIVEMQSNNSKGEILLEGEICDRLMYITYNLPNALLTLVDENLWHFCLGHPGFAVLKNLGLPDQDCSCLTCKTNKSSRLPFNHHFEPVSLPLDTVHIDLVGPITPESVSGSCFLLTIVDQATSYKIIRFPKRKSDSFDQFVIAKNYMENHQDRKIKRLVSDRRAVIHSLKRQRDWKLAPPGQKGVLLGFENGNMAPQILRLSDLKVVITRNATFEERIFPTVGGGTGSPLWNMKDVQTNKYSCLLTSDSPSANCGYNQYSDCLDNITTVDSADPCEP</sequence>
<evidence type="ECO:0000256" key="7">
    <source>
        <dbReference type="ARBA" id="ARBA00022908"/>
    </source>
</evidence>
<dbReference type="InterPro" id="IPR012337">
    <property type="entry name" value="RNaseH-like_sf"/>
</dbReference>
<accession>A0A9Q3GRG9</accession>
<dbReference type="GO" id="GO:0003887">
    <property type="term" value="F:DNA-directed DNA polymerase activity"/>
    <property type="evidence" value="ECO:0007669"/>
    <property type="project" value="UniProtKB-KW"/>
</dbReference>
<feature type="domain" description="Retroviral polymerase SH3-like" evidence="11">
    <location>
        <begin position="209"/>
        <end position="266"/>
    </location>
</feature>